<dbReference type="SMART" id="SM00338">
    <property type="entry name" value="BRLZ"/>
    <property type="match status" value="1"/>
</dbReference>
<keyword evidence="12" id="KW-1185">Reference proteome</keyword>
<evidence type="ECO:0000313" key="8">
    <source>
        <dbReference type="EMBL" id="CAF1171474.1"/>
    </source>
</evidence>
<accession>A0A815E095</accession>
<dbReference type="EMBL" id="CAJNOQ010012589">
    <property type="protein sequence ID" value="CAF1303544.1"/>
    <property type="molecule type" value="Genomic_DNA"/>
</dbReference>
<dbReference type="GO" id="GO:0007623">
    <property type="term" value="P:circadian rhythm"/>
    <property type="evidence" value="ECO:0007669"/>
    <property type="project" value="TreeGrafter"/>
</dbReference>
<dbReference type="Proteomes" id="UP000682733">
    <property type="component" value="Unassembled WGS sequence"/>
</dbReference>
<evidence type="ECO:0000256" key="5">
    <source>
        <dbReference type="ARBA" id="ARBA00023242"/>
    </source>
</evidence>
<evidence type="ECO:0000313" key="9">
    <source>
        <dbReference type="EMBL" id="CAF1303544.1"/>
    </source>
</evidence>
<evidence type="ECO:0000256" key="1">
    <source>
        <dbReference type="ARBA" id="ARBA00006079"/>
    </source>
</evidence>
<reference evidence="9" key="1">
    <citation type="submission" date="2021-02" db="EMBL/GenBank/DDBJ databases">
        <authorList>
            <person name="Nowell W R."/>
        </authorList>
    </citation>
    <scope>NUCLEOTIDE SEQUENCE</scope>
</reference>
<sequence length="242" mass="27937">MSTDQSITGHLVQSKFFQHLLSTDIYHNQSPSSNETESHSFIVNPYHDTSSTSSVSLSTTDGSHSSSSSESTSRPHSPKTINEQLQFIVRSRRKRNFISNEKKDSNYWNQRLKNNMSAKKSREKRRVNDLVLETKLLELNTENQLLKAKLEMLTRKFGIIDNVKEQNISHILNMLENESSTLSTYRSPLPSNFTNESNEVLSHSDDDHDSPIHIEKISMSQIDQHSFPLKWRFKMLNMSHNE</sequence>
<feature type="compositionally biased region" description="Low complexity" evidence="6">
    <location>
        <begin position="52"/>
        <end position="72"/>
    </location>
</feature>
<protein>
    <recommendedName>
        <fullName evidence="7">BZIP domain-containing protein</fullName>
    </recommendedName>
</protein>
<dbReference type="InterPro" id="IPR046347">
    <property type="entry name" value="bZIP_sf"/>
</dbReference>
<dbReference type="PANTHER" id="PTHR15284:SF0">
    <property type="entry name" value="GH23983P"/>
    <property type="match status" value="1"/>
</dbReference>
<dbReference type="PANTHER" id="PTHR15284">
    <property type="entry name" value="NUCLEAR FACTOR INTERLEUKIN-3-REGULATED PROTEIN"/>
    <property type="match status" value="1"/>
</dbReference>
<evidence type="ECO:0000256" key="6">
    <source>
        <dbReference type="SAM" id="MobiDB-lite"/>
    </source>
</evidence>
<organism evidence="9 12">
    <name type="scientific">Didymodactylos carnosus</name>
    <dbReference type="NCBI Taxonomy" id="1234261"/>
    <lineage>
        <taxon>Eukaryota</taxon>
        <taxon>Metazoa</taxon>
        <taxon>Spiralia</taxon>
        <taxon>Gnathifera</taxon>
        <taxon>Rotifera</taxon>
        <taxon>Eurotatoria</taxon>
        <taxon>Bdelloidea</taxon>
        <taxon>Philodinida</taxon>
        <taxon>Philodinidae</taxon>
        <taxon>Didymodactylos</taxon>
    </lineage>
</organism>
<dbReference type="EMBL" id="CAJOBC010038611">
    <property type="protein sequence ID" value="CAF4131967.1"/>
    <property type="molecule type" value="Genomic_DNA"/>
</dbReference>
<evidence type="ECO:0000313" key="10">
    <source>
        <dbReference type="EMBL" id="CAF3982854.1"/>
    </source>
</evidence>
<evidence type="ECO:0000256" key="3">
    <source>
        <dbReference type="ARBA" id="ARBA00023125"/>
    </source>
</evidence>
<dbReference type="SUPFAM" id="SSF57959">
    <property type="entry name" value="Leucine zipper domain"/>
    <property type="match status" value="1"/>
</dbReference>
<comment type="similarity">
    <text evidence="1">Belongs to the bZIP family. NFIL3 subfamily.</text>
</comment>
<name>A0A815E095_9BILA</name>
<dbReference type="AlphaFoldDB" id="A0A815E095"/>
<evidence type="ECO:0000259" key="7">
    <source>
        <dbReference type="PROSITE" id="PS50217"/>
    </source>
</evidence>
<dbReference type="EMBL" id="CAJNOK010012805">
    <property type="protein sequence ID" value="CAF1171474.1"/>
    <property type="molecule type" value="Genomic_DNA"/>
</dbReference>
<dbReference type="Proteomes" id="UP000663829">
    <property type="component" value="Unassembled WGS sequence"/>
</dbReference>
<keyword evidence="5" id="KW-0539">Nucleus</keyword>
<dbReference type="Proteomes" id="UP000681722">
    <property type="component" value="Unassembled WGS sequence"/>
</dbReference>
<dbReference type="GO" id="GO:0003677">
    <property type="term" value="F:DNA binding"/>
    <property type="evidence" value="ECO:0007669"/>
    <property type="project" value="UniProtKB-KW"/>
</dbReference>
<dbReference type="InterPro" id="IPR004827">
    <property type="entry name" value="bZIP"/>
</dbReference>
<dbReference type="Proteomes" id="UP000677228">
    <property type="component" value="Unassembled WGS sequence"/>
</dbReference>
<dbReference type="GO" id="GO:0005634">
    <property type="term" value="C:nucleus"/>
    <property type="evidence" value="ECO:0007669"/>
    <property type="project" value="TreeGrafter"/>
</dbReference>
<dbReference type="OrthoDB" id="6151507at2759"/>
<keyword evidence="4" id="KW-0804">Transcription</keyword>
<keyword evidence="3" id="KW-0238">DNA-binding</keyword>
<dbReference type="Gene3D" id="1.20.5.170">
    <property type="match status" value="1"/>
</dbReference>
<evidence type="ECO:0000256" key="2">
    <source>
        <dbReference type="ARBA" id="ARBA00023015"/>
    </source>
</evidence>
<feature type="region of interest" description="Disordered" evidence="6">
    <location>
        <begin position="52"/>
        <end position="82"/>
    </location>
</feature>
<dbReference type="PROSITE" id="PS00036">
    <property type="entry name" value="BZIP_BASIC"/>
    <property type="match status" value="1"/>
</dbReference>
<dbReference type="FunFam" id="1.20.5.170:FF:000025">
    <property type="entry name" value="nuclear factor interleukin-3-regulated protein-like"/>
    <property type="match status" value="1"/>
</dbReference>
<evidence type="ECO:0000256" key="4">
    <source>
        <dbReference type="ARBA" id="ARBA00023163"/>
    </source>
</evidence>
<dbReference type="GO" id="GO:0003700">
    <property type="term" value="F:DNA-binding transcription factor activity"/>
    <property type="evidence" value="ECO:0007669"/>
    <property type="project" value="InterPro"/>
</dbReference>
<keyword evidence="2" id="KW-0805">Transcription regulation</keyword>
<dbReference type="EMBL" id="CAJOBA010034329">
    <property type="protein sequence ID" value="CAF3982854.1"/>
    <property type="molecule type" value="Genomic_DNA"/>
</dbReference>
<evidence type="ECO:0000313" key="12">
    <source>
        <dbReference type="Proteomes" id="UP000663829"/>
    </source>
</evidence>
<dbReference type="InterPro" id="IPR047229">
    <property type="entry name" value="NFIL3-like"/>
</dbReference>
<gene>
    <name evidence="9" type="ORF">GPM918_LOCUS28640</name>
    <name evidence="8" type="ORF">OVA965_LOCUS22595</name>
    <name evidence="11" type="ORF">SRO942_LOCUS29155</name>
    <name evidence="10" type="ORF">TMI583_LOCUS23309</name>
</gene>
<evidence type="ECO:0000313" key="11">
    <source>
        <dbReference type="EMBL" id="CAF4131967.1"/>
    </source>
</evidence>
<comment type="caution">
    <text evidence="9">The sequence shown here is derived from an EMBL/GenBank/DDBJ whole genome shotgun (WGS) entry which is preliminary data.</text>
</comment>
<feature type="domain" description="BZIP" evidence="7">
    <location>
        <begin position="104"/>
        <end position="156"/>
    </location>
</feature>
<dbReference type="PROSITE" id="PS50217">
    <property type="entry name" value="BZIP"/>
    <property type="match status" value="1"/>
</dbReference>
<dbReference type="Pfam" id="PF07716">
    <property type="entry name" value="bZIP_2"/>
    <property type="match status" value="1"/>
</dbReference>
<proteinExistence type="inferred from homology"/>